<feature type="compositionally biased region" description="Acidic residues" evidence="8">
    <location>
        <begin position="240"/>
        <end position="249"/>
    </location>
</feature>
<accession>A0ABN8PT87</accession>
<evidence type="ECO:0000259" key="9">
    <source>
        <dbReference type="PROSITE" id="PS51747"/>
    </source>
</evidence>
<dbReference type="InterPro" id="IPR016192">
    <property type="entry name" value="APOBEC/CMP_deaminase_Zn-bd"/>
</dbReference>
<evidence type="ECO:0000256" key="1">
    <source>
        <dbReference type="ARBA" id="ARBA00006576"/>
    </source>
</evidence>
<evidence type="ECO:0000256" key="5">
    <source>
        <dbReference type="ARBA" id="ARBA00022833"/>
    </source>
</evidence>
<comment type="similarity">
    <text evidence="1">Belongs to the cytidine and deoxycytidylate deaminase family.</text>
</comment>
<dbReference type="InterPro" id="IPR015517">
    <property type="entry name" value="dCMP_deaminase-rel"/>
</dbReference>
<dbReference type="PANTHER" id="PTHR11086:SF18">
    <property type="entry name" value="DEOXYCYTIDYLATE DEAMINASE"/>
    <property type="match status" value="1"/>
</dbReference>
<evidence type="ECO:0000256" key="7">
    <source>
        <dbReference type="ARBA" id="ARBA00041763"/>
    </source>
</evidence>
<gene>
    <name evidence="10" type="ORF">PLOB_00047368</name>
</gene>
<evidence type="ECO:0000313" key="10">
    <source>
        <dbReference type="EMBL" id="CAH3150012.1"/>
    </source>
</evidence>
<comment type="caution">
    <text evidence="10">The sequence shown here is derived from an EMBL/GenBank/DDBJ whole genome shotgun (WGS) entry which is preliminary data.</text>
</comment>
<evidence type="ECO:0000256" key="8">
    <source>
        <dbReference type="SAM" id="MobiDB-lite"/>
    </source>
</evidence>
<protein>
    <recommendedName>
        <fullName evidence="7">dCMP deaminase</fullName>
        <ecNumber evidence="6">3.5.4.12</ecNumber>
    </recommendedName>
    <alternativeName>
        <fullName evidence="7">dCMP deaminase</fullName>
    </alternativeName>
</protein>
<proteinExistence type="inferred from homology"/>
<dbReference type="SUPFAM" id="SSF53927">
    <property type="entry name" value="Cytidine deaminase-like"/>
    <property type="match status" value="1"/>
</dbReference>
<dbReference type="EMBL" id="CALNXK010000088">
    <property type="protein sequence ID" value="CAH3150012.1"/>
    <property type="molecule type" value="Genomic_DNA"/>
</dbReference>
<dbReference type="PROSITE" id="PS00903">
    <property type="entry name" value="CYT_DCMP_DEAMINASES_1"/>
    <property type="match status" value="1"/>
</dbReference>
<dbReference type="InterPro" id="IPR016193">
    <property type="entry name" value="Cytidine_deaminase-like"/>
</dbReference>
<feature type="region of interest" description="Disordered" evidence="8">
    <location>
        <begin position="225"/>
        <end position="249"/>
    </location>
</feature>
<keyword evidence="4" id="KW-0378">Hydrolase</keyword>
<feature type="domain" description="CMP/dCMP-type deaminase" evidence="9">
    <location>
        <begin position="76"/>
        <end position="206"/>
    </location>
</feature>
<dbReference type="Pfam" id="PF00383">
    <property type="entry name" value="dCMP_cyt_deam_1"/>
    <property type="match status" value="1"/>
</dbReference>
<keyword evidence="3" id="KW-0545">Nucleotide biosynthesis</keyword>
<keyword evidence="5" id="KW-0862">Zinc</keyword>
<dbReference type="Proteomes" id="UP001159405">
    <property type="component" value="Unassembled WGS sequence"/>
</dbReference>
<evidence type="ECO:0000313" key="11">
    <source>
        <dbReference type="Proteomes" id="UP001159405"/>
    </source>
</evidence>
<dbReference type="PROSITE" id="PS51747">
    <property type="entry name" value="CYT_DCMP_DEAMINASES_2"/>
    <property type="match status" value="1"/>
</dbReference>
<name>A0ABN8PT87_9CNID</name>
<dbReference type="Gene3D" id="3.40.140.10">
    <property type="entry name" value="Cytidine Deaminase, domain 2"/>
    <property type="match status" value="1"/>
</dbReference>
<evidence type="ECO:0000256" key="3">
    <source>
        <dbReference type="ARBA" id="ARBA00022727"/>
    </source>
</evidence>
<organism evidence="10 11">
    <name type="scientific">Porites lobata</name>
    <dbReference type="NCBI Taxonomy" id="104759"/>
    <lineage>
        <taxon>Eukaryota</taxon>
        <taxon>Metazoa</taxon>
        <taxon>Cnidaria</taxon>
        <taxon>Anthozoa</taxon>
        <taxon>Hexacorallia</taxon>
        <taxon>Scleractinia</taxon>
        <taxon>Fungiina</taxon>
        <taxon>Poritidae</taxon>
        <taxon>Porites</taxon>
    </lineage>
</organism>
<keyword evidence="2" id="KW-0479">Metal-binding</keyword>
<keyword evidence="11" id="KW-1185">Reference proteome</keyword>
<dbReference type="PANTHER" id="PTHR11086">
    <property type="entry name" value="DEOXYCYTIDYLATE DEAMINASE-RELATED"/>
    <property type="match status" value="1"/>
</dbReference>
<feature type="non-terminal residue" evidence="10">
    <location>
        <position position="249"/>
    </location>
</feature>
<dbReference type="EC" id="3.5.4.12" evidence="6"/>
<reference evidence="10 11" key="1">
    <citation type="submission" date="2022-05" db="EMBL/GenBank/DDBJ databases">
        <authorList>
            <consortium name="Genoscope - CEA"/>
            <person name="William W."/>
        </authorList>
    </citation>
    <scope>NUCLEOTIDE SEQUENCE [LARGE SCALE GENOMIC DNA]</scope>
</reference>
<evidence type="ECO:0000256" key="4">
    <source>
        <dbReference type="ARBA" id="ARBA00022801"/>
    </source>
</evidence>
<sequence length="249" mass="28234">MSDYWNNDEWIDVAQSKLPWPAFDVNMSAQVHKDFQSIANWMAHVLIKSEMGDSFKASTDKESKSFDPCRNDLERRQAIHLMKLAFFLAERTDDPRKGVGAVIVNICKDVVGLGWNGFPTKSLYGEFPRAADKDPPVGGKADKKYPYIIHAELNALLLRNTKNIVDTTLIVTMTPCDDCTPLIEMQGIKTVVLGEKMRRDTRGLMNFTKFPQRVDDKGDPIVCFELQKQPQSQKRKADDDSSGETEEMK</sequence>
<evidence type="ECO:0000256" key="6">
    <source>
        <dbReference type="ARBA" id="ARBA00038938"/>
    </source>
</evidence>
<evidence type="ECO:0000256" key="2">
    <source>
        <dbReference type="ARBA" id="ARBA00022723"/>
    </source>
</evidence>
<dbReference type="InterPro" id="IPR002125">
    <property type="entry name" value="CMP_dCMP_dom"/>
</dbReference>